<feature type="domain" description="Gfo/Idh/MocA-like oxidoreductase N-terminal" evidence="1">
    <location>
        <begin position="6"/>
        <end position="137"/>
    </location>
</feature>
<organism evidence="2 3">
    <name type="scientific">Paenibacillus azoreducens</name>
    <dbReference type="NCBI Taxonomy" id="116718"/>
    <lineage>
        <taxon>Bacteria</taxon>
        <taxon>Bacillati</taxon>
        <taxon>Bacillota</taxon>
        <taxon>Bacilli</taxon>
        <taxon>Bacillales</taxon>
        <taxon>Paenibacillaceae</taxon>
        <taxon>Paenibacillus</taxon>
    </lineage>
</organism>
<reference evidence="2 3" key="1">
    <citation type="submission" date="2021-03" db="EMBL/GenBank/DDBJ databases">
        <title>Antimicrobial resistance genes in bacteria isolated from Japanese honey, and their potential for conferring macrolide and lincosamide resistance in the American foulbrood pathogen Paenibacillus larvae.</title>
        <authorList>
            <person name="Okamoto M."/>
            <person name="Kumagai M."/>
            <person name="Kanamori H."/>
            <person name="Takamatsu D."/>
        </authorList>
    </citation>
    <scope>NUCLEOTIDE SEQUENCE [LARGE SCALE GENOMIC DNA]</scope>
    <source>
        <strain evidence="2 3">J34TS1</strain>
    </source>
</reference>
<evidence type="ECO:0000259" key="1">
    <source>
        <dbReference type="Pfam" id="PF01408"/>
    </source>
</evidence>
<sequence>MKEPLKIGIIGTDTSHSTAFTELLNNRDHPFHVAGGKVVSAFAGGSDDFELSRSRVGQFASKLRDHHGVKMYLHPEQVAEEADAIMLLSADGRIHKEIFEKIAVYKKPVFIDKPFAVSYSDAQAIAAQAKEMDITIMSSSALRYAKALTDELEQNDSGIVTGADCYGPMVIEPTQRGYFWYGIHSIEMLYTLMGPGCKYVTSMRTEAPGAEEIIIGEWSNGRIGTARGSRMVGTPFAAVVHRENQHTFIDIDGGSKPFYASLLEQVMRVFKGDAPPLDMSLTLEIIRFIEAANESRETGKRIGLHM</sequence>
<accession>A0A919Y6J9</accession>
<dbReference type="InterPro" id="IPR036291">
    <property type="entry name" value="NAD(P)-bd_dom_sf"/>
</dbReference>
<protein>
    <submittedName>
        <fullName evidence="2">Dehydrogenase</fullName>
    </submittedName>
</protein>
<dbReference type="InterPro" id="IPR000683">
    <property type="entry name" value="Gfo/Idh/MocA-like_OxRdtase_N"/>
</dbReference>
<name>A0A919Y6J9_9BACL</name>
<dbReference type="Gene3D" id="3.30.360.10">
    <property type="entry name" value="Dihydrodipicolinate Reductase, domain 2"/>
    <property type="match status" value="1"/>
</dbReference>
<dbReference type="Proteomes" id="UP000682811">
    <property type="component" value="Unassembled WGS sequence"/>
</dbReference>
<evidence type="ECO:0000313" key="3">
    <source>
        <dbReference type="Proteomes" id="UP000682811"/>
    </source>
</evidence>
<evidence type="ECO:0000313" key="2">
    <source>
        <dbReference type="EMBL" id="GIO45876.1"/>
    </source>
</evidence>
<dbReference type="RefSeq" id="WP_212976999.1">
    <property type="nucleotide sequence ID" value="NZ_AP025343.1"/>
</dbReference>
<gene>
    <name evidence="2" type="ORF">J34TS1_06410</name>
</gene>
<comment type="caution">
    <text evidence="2">The sequence shown here is derived from an EMBL/GenBank/DDBJ whole genome shotgun (WGS) entry which is preliminary data.</text>
</comment>
<dbReference type="SUPFAM" id="SSF51735">
    <property type="entry name" value="NAD(P)-binding Rossmann-fold domains"/>
    <property type="match status" value="1"/>
</dbReference>
<dbReference type="EMBL" id="BORT01000002">
    <property type="protein sequence ID" value="GIO45876.1"/>
    <property type="molecule type" value="Genomic_DNA"/>
</dbReference>
<dbReference type="GO" id="GO:0000166">
    <property type="term" value="F:nucleotide binding"/>
    <property type="evidence" value="ECO:0007669"/>
    <property type="project" value="InterPro"/>
</dbReference>
<dbReference type="AlphaFoldDB" id="A0A919Y6J9"/>
<keyword evidence="3" id="KW-1185">Reference proteome</keyword>
<dbReference type="Pfam" id="PF01408">
    <property type="entry name" value="GFO_IDH_MocA"/>
    <property type="match status" value="1"/>
</dbReference>
<proteinExistence type="predicted"/>
<dbReference type="Gene3D" id="3.40.50.720">
    <property type="entry name" value="NAD(P)-binding Rossmann-like Domain"/>
    <property type="match status" value="1"/>
</dbReference>